<dbReference type="NCBIfam" id="TIGR03109">
    <property type="entry name" value="exosort_XrtA"/>
    <property type="match status" value="1"/>
</dbReference>
<comment type="subcellular location">
    <subcellularLocation>
        <location evidence="1">Cell membrane</location>
        <topology evidence="1">Multi-pass membrane protein</topology>
    </subcellularLocation>
</comment>
<evidence type="ECO:0000256" key="7">
    <source>
        <dbReference type="ARBA" id="ARBA00023136"/>
    </source>
</evidence>
<dbReference type="InterPro" id="IPR014263">
    <property type="entry name" value="Methanolan_biosynth_EpsI"/>
</dbReference>
<feature type="transmembrane region" description="Helical" evidence="8">
    <location>
        <begin position="82"/>
        <end position="100"/>
    </location>
</feature>
<feature type="transmembrane region" description="Helical" evidence="8">
    <location>
        <begin position="196"/>
        <end position="214"/>
    </location>
</feature>
<keyword evidence="6 8" id="KW-1133">Transmembrane helix</keyword>
<dbReference type="Proteomes" id="UP001500657">
    <property type="component" value="Unassembled WGS sequence"/>
</dbReference>
<feature type="transmembrane region" description="Helical" evidence="8">
    <location>
        <begin position="106"/>
        <end position="124"/>
    </location>
</feature>
<proteinExistence type="predicted"/>
<evidence type="ECO:0000256" key="6">
    <source>
        <dbReference type="ARBA" id="ARBA00022989"/>
    </source>
</evidence>
<comment type="caution">
    <text evidence="10">The sequence shown here is derived from an EMBL/GenBank/DDBJ whole genome shotgun (WGS) entry which is preliminary data.</text>
</comment>
<reference evidence="10 11" key="1">
    <citation type="journal article" date="2019" name="Int. J. Syst. Evol. Microbiol.">
        <title>The Global Catalogue of Microorganisms (GCM) 10K type strain sequencing project: providing services to taxonomists for standard genome sequencing and annotation.</title>
        <authorList>
            <consortium name="The Broad Institute Genomics Platform"/>
            <consortium name="The Broad Institute Genome Sequencing Center for Infectious Disease"/>
            <person name="Wu L."/>
            <person name="Ma J."/>
        </authorList>
    </citation>
    <scope>NUCLEOTIDE SEQUENCE [LARGE SCALE GENOMIC DNA]</scope>
    <source>
        <strain evidence="10 11">JCM 16242</strain>
    </source>
</reference>
<evidence type="ECO:0000256" key="4">
    <source>
        <dbReference type="ARBA" id="ARBA00022692"/>
    </source>
</evidence>
<keyword evidence="7 8" id="KW-0472">Membrane</keyword>
<dbReference type="Pfam" id="PF09721">
    <property type="entry name" value="Exosortase_EpsH"/>
    <property type="match status" value="1"/>
</dbReference>
<dbReference type="Pfam" id="PF11984">
    <property type="entry name" value="DUF3485"/>
    <property type="match status" value="1"/>
</dbReference>
<evidence type="ECO:0000256" key="3">
    <source>
        <dbReference type="ARBA" id="ARBA00022670"/>
    </source>
</evidence>
<sequence length="522" mass="56521">MTPAPTRLAGMSPRVSGWTLAGVAFGVAVLLLLACYWSTVMSLLWVWEHDGTYQYAFLIPPLSLWIAFELRHEVRALPPTPSAWGVLAVAGLVFVWYVGHLLDINLPQHFALVALFPALVLACWGWRALWVLAFPLGYLVVFAVPWGDGLVGPLQDITAHFAVRALDLTGTPVLLNGREITTPAAVWMVADACSGVKFFIACGALGCLYAYLMFQRWRKRVVFVALAAVVPIIANGLRVYFTILIGDTWGLHYATGLDHLIFGWQFFGTVLVLLLLGGWFFRDRPVRRERQPASTLAPARARLAVWPVVLVLLVAGPVIASQLSSAVPVPQLHVVAPTVPGWSGPLAATDGWRPAFTGAAGEAKAAYRADGNGELVDLFHAVYTGKPRRGHTLITFENRLYDPAQSHVLSSAGRTVEMVDGRSVTAGELRLSDGADARLVWHWYCVGSRCTRSATLTKLLQAWDVLRGKSSPSSVWALSTTVGHGGAEQARARLRAFIGALPVNESVDLPGTRDAGVAGGRP</sequence>
<keyword evidence="2" id="KW-1003">Cell membrane</keyword>
<keyword evidence="11" id="KW-1185">Reference proteome</keyword>
<feature type="transmembrane region" description="Helical" evidence="8">
    <location>
        <begin position="261"/>
        <end position="282"/>
    </location>
</feature>
<dbReference type="InterPro" id="IPR013426">
    <property type="entry name" value="EpsH-like"/>
</dbReference>
<dbReference type="NCBIfam" id="TIGR02914">
    <property type="entry name" value="EpsI_fam"/>
    <property type="match status" value="1"/>
</dbReference>
<keyword evidence="5" id="KW-0378">Hydrolase</keyword>
<dbReference type="NCBIfam" id="TIGR04178">
    <property type="entry name" value="exo_archaeo"/>
    <property type="match status" value="1"/>
</dbReference>
<feature type="transmembrane region" description="Helical" evidence="8">
    <location>
        <begin position="20"/>
        <end position="47"/>
    </location>
</feature>
<dbReference type="InterPro" id="IPR019127">
    <property type="entry name" value="Exosortase"/>
</dbReference>
<feature type="domain" description="Methanolan biosynthesis EpsI" evidence="9">
    <location>
        <begin position="309"/>
        <end position="501"/>
    </location>
</feature>
<evidence type="ECO:0000256" key="1">
    <source>
        <dbReference type="ARBA" id="ARBA00004651"/>
    </source>
</evidence>
<dbReference type="EMBL" id="BAAAFO010000003">
    <property type="protein sequence ID" value="GAA0252556.1"/>
    <property type="molecule type" value="Genomic_DNA"/>
</dbReference>
<evidence type="ECO:0000256" key="8">
    <source>
        <dbReference type="SAM" id="Phobius"/>
    </source>
</evidence>
<dbReference type="InterPro" id="IPR017540">
    <property type="entry name" value="Exosortase-1"/>
</dbReference>
<dbReference type="PROSITE" id="PS51257">
    <property type="entry name" value="PROKAR_LIPOPROTEIN"/>
    <property type="match status" value="1"/>
</dbReference>
<keyword evidence="4 8" id="KW-0812">Transmembrane</keyword>
<evidence type="ECO:0000256" key="2">
    <source>
        <dbReference type="ARBA" id="ARBA00022475"/>
    </source>
</evidence>
<name>A0ABN0UJD3_9GAMM</name>
<feature type="transmembrane region" description="Helical" evidence="8">
    <location>
        <begin position="129"/>
        <end position="147"/>
    </location>
</feature>
<evidence type="ECO:0000313" key="11">
    <source>
        <dbReference type="Proteomes" id="UP001500657"/>
    </source>
</evidence>
<protein>
    <submittedName>
        <fullName evidence="10">Exosortase A</fullName>
    </submittedName>
</protein>
<evidence type="ECO:0000313" key="10">
    <source>
        <dbReference type="EMBL" id="GAA0252556.1"/>
    </source>
</evidence>
<gene>
    <name evidence="10" type="primary">xrtA</name>
    <name evidence="10" type="ORF">GCM10009126_17320</name>
</gene>
<evidence type="ECO:0000259" key="9">
    <source>
        <dbReference type="Pfam" id="PF11984"/>
    </source>
</evidence>
<keyword evidence="3" id="KW-0645">Protease</keyword>
<dbReference type="NCBIfam" id="TIGR02602">
    <property type="entry name" value="8TM_EpsH"/>
    <property type="match status" value="1"/>
</dbReference>
<feature type="transmembrane region" description="Helical" evidence="8">
    <location>
        <begin position="221"/>
        <end position="241"/>
    </location>
</feature>
<feature type="transmembrane region" description="Helical" evidence="8">
    <location>
        <begin position="53"/>
        <end position="70"/>
    </location>
</feature>
<evidence type="ECO:0000256" key="5">
    <source>
        <dbReference type="ARBA" id="ARBA00022801"/>
    </source>
</evidence>
<dbReference type="InterPro" id="IPR026392">
    <property type="entry name" value="Exo/Archaeosortase_dom"/>
</dbReference>
<feature type="transmembrane region" description="Helical" evidence="8">
    <location>
        <begin position="303"/>
        <end position="323"/>
    </location>
</feature>
<organism evidence="10 11">
    <name type="scientific">Rhodanobacter caeni</name>
    <dbReference type="NCBI Taxonomy" id="657654"/>
    <lineage>
        <taxon>Bacteria</taxon>
        <taxon>Pseudomonadati</taxon>
        <taxon>Pseudomonadota</taxon>
        <taxon>Gammaproteobacteria</taxon>
        <taxon>Lysobacterales</taxon>
        <taxon>Rhodanobacteraceae</taxon>
        <taxon>Rhodanobacter</taxon>
    </lineage>
</organism>
<accession>A0ABN0UJD3</accession>